<proteinExistence type="predicted"/>
<evidence type="ECO:0000313" key="2">
    <source>
        <dbReference type="Proteomes" id="UP001501867"/>
    </source>
</evidence>
<keyword evidence="2" id="KW-1185">Reference proteome</keyword>
<name>A0ABN0W257_9ACTN</name>
<dbReference type="EMBL" id="BAAABV010000032">
    <property type="protein sequence ID" value="GAA0323137.1"/>
    <property type="molecule type" value="Genomic_DNA"/>
</dbReference>
<dbReference type="RefSeq" id="WP_344169428.1">
    <property type="nucleotide sequence ID" value="NZ_BAAABV010000032.1"/>
</dbReference>
<gene>
    <name evidence="1" type="ORF">GCM10010302_72850</name>
</gene>
<dbReference type="Proteomes" id="UP001501867">
    <property type="component" value="Unassembled WGS sequence"/>
</dbReference>
<accession>A0ABN0W257</accession>
<organism evidence="1 2">
    <name type="scientific">Streptomyces polychromogenes</name>
    <dbReference type="NCBI Taxonomy" id="67342"/>
    <lineage>
        <taxon>Bacteria</taxon>
        <taxon>Bacillati</taxon>
        <taxon>Actinomycetota</taxon>
        <taxon>Actinomycetes</taxon>
        <taxon>Kitasatosporales</taxon>
        <taxon>Streptomycetaceae</taxon>
        <taxon>Streptomyces</taxon>
    </lineage>
</organism>
<reference evidence="1 2" key="1">
    <citation type="journal article" date="2019" name="Int. J. Syst. Evol. Microbiol.">
        <title>The Global Catalogue of Microorganisms (GCM) 10K type strain sequencing project: providing services to taxonomists for standard genome sequencing and annotation.</title>
        <authorList>
            <consortium name="The Broad Institute Genomics Platform"/>
            <consortium name="The Broad Institute Genome Sequencing Center for Infectious Disease"/>
            <person name="Wu L."/>
            <person name="Ma J."/>
        </authorList>
    </citation>
    <scope>NUCLEOTIDE SEQUENCE [LARGE SCALE GENOMIC DNA]</scope>
    <source>
        <strain evidence="1 2">JCM 4505</strain>
    </source>
</reference>
<evidence type="ECO:0000313" key="1">
    <source>
        <dbReference type="EMBL" id="GAA0323137.1"/>
    </source>
</evidence>
<sequence>MFGSGKTLSNFKVGDKVTVRAPSDRPLFHHGSHGTVVTIGTKRVHVRMDTAAFENHDGEVANFLPGDLDMGHVGTPRNVDRMNDAFTSVKLAVGADLVSVALDVGVITADQGERIKTAWADHLQR</sequence>
<protein>
    <submittedName>
        <fullName evidence="1">Uncharacterized protein</fullName>
    </submittedName>
</protein>
<comment type="caution">
    <text evidence="1">The sequence shown here is derived from an EMBL/GenBank/DDBJ whole genome shotgun (WGS) entry which is preliminary data.</text>
</comment>